<organism evidence="1 2">
    <name type="scientific">Enterovibrio norvegicus DSM 15893</name>
    <dbReference type="NCBI Taxonomy" id="1121869"/>
    <lineage>
        <taxon>Bacteria</taxon>
        <taxon>Pseudomonadati</taxon>
        <taxon>Pseudomonadota</taxon>
        <taxon>Gammaproteobacteria</taxon>
        <taxon>Vibrionales</taxon>
        <taxon>Vibrionaceae</taxon>
        <taxon>Enterovibrio</taxon>
    </lineage>
</organism>
<accession>A0A1I5MK56</accession>
<dbReference type="EMBL" id="FOWR01000008">
    <property type="protein sequence ID" value="SFP09893.1"/>
    <property type="molecule type" value="Genomic_DNA"/>
</dbReference>
<dbReference type="AlphaFoldDB" id="A0A1I5MK56"/>
<sequence length="39" mass="4723">MAWVWMCDYNEERSRKSLGNIPPAEYRRKLETSSYVLSR</sequence>
<proteinExistence type="predicted"/>
<gene>
    <name evidence="1" type="ORF">SAMN03084138_01299</name>
</gene>
<dbReference type="Proteomes" id="UP000182692">
    <property type="component" value="Unassembled WGS sequence"/>
</dbReference>
<reference evidence="1 2" key="1">
    <citation type="submission" date="2016-10" db="EMBL/GenBank/DDBJ databases">
        <authorList>
            <person name="de Groot N.N."/>
        </authorList>
    </citation>
    <scope>NUCLEOTIDE SEQUENCE [LARGE SCALE GENOMIC DNA]</scope>
    <source>
        <strain evidence="1 2">DSM 15893</strain>
    </source>
</reference>
<protein>
    <submittedName>
        <fullName evidence="1">Putative transposase</fullName>
    </submittedName>
</protein>
<evidence type="ECO:0000313" key="2">
    <source>
        <dbReference type="Proteomes" id="UP000182692"/>
    </source>
</evidence>
<evidence type="ECO:0000313" key="1">
    <source>
        <dbReference type="EMBL" id="SFP09893.1"/>
    </source>
</evidence>
<name>A0A1I5MK56_9GAMM</name>